<proteinExistence type="predicted"/>
<gene>
    <name evidence="1" type="ORF">Arub01_17010</name>
</gene>
<dbReference type="Gene3D" id="3.30.530.20">
    <property type="match status" value="1"/>
</dbReference>
<dbReference type="InterPro" id="IPR023393">
    <property type="entry name" value="START-like_dom_sf"/>
</dbReference>
<protein>
    <recommendedName>
        <fullName evidence="3">SRPBCC family protein</fullName>
    </recommendedName>
</protein>
<evidence type="ECO:0000313" key="2">
    <source>
        <dbReference type="Proteomes" id="UP001165124"/>
    </source>
</evidence>
<dbReference type="AlphaFoldDB" id="A0A9W6PTV0"/>
<sequence length="145" mass="15963">MRAMEYEASRTMPADSRVVFDIAADTQTMHRWLPGEIDVHETAPGVAEAADRAHGVEREGVMHSSPERHRLEWGSRGTPDYAGWLQVTDHDGGTSEVVVHLSFLGDQPEAKGASQAEEHAEHELRRSLDRLADEVARRTSQPGGG</sequence>
<evidence type="ECO:0000313" key="1">
    <source>
        <dbReference type="EMBL" id="GLW63457.1"/>
    </source>
</evidence>
<keyword evidence="2" id="KW-1185">Reference proteome</keyword>
<name>A0A9W6PTV0_9ACTN</name>
<dbReference type="Proteomes" id="UP001165124">
    <property type="component" value="Unassembled WGS sequence"/>
</dbReference>
<comment type="caution">
    <text evidence="1">The sequence shown here is derived from an EMBL/GenBank/DDBJ whole genome shotgun (WGS) entry which is preliminary data.</text>
</comment>
<dbReference type="SUPFAM" id="SSF55961">
    <property type="entry name" value="Bet v1-like"/>
    <property type="match status" value="1"/>
</dbReference>
<dbReference type="EMBL" id="BSRZ01000003">
    <property type="protein sequence ID" value="GLW63457.1"/>
    <property type="molecule type" value="Genomic_DNA"/>
</dbReference>
<dbReference type="Pfam" id="PF10604">
    <property type="entry name" value="Polyketide_cyc2"/>
    <property type="match status" value="1"/>
</dbReference>
<organism evidence="1 2">
    <name type="scientific">Actinomadura rubrobrunea</name>
    <dbReference type="NCBI Taxonomy" id="115335"/>
    <lineage>
        <taxon>Bacteria</taxon>
        <taxon>Bacillati</taxon>
        <taxon>Actinomycetota</taxon>
        <taxon>Actinomycetes</taxon>
        <taxon>Streptosporangiales</taxon>
        <taxon>Thermomonosporaceae</taxon>
        <taxon>Actinomadura</taxon>
    </lineage>
</organism>
<dbReference type="InterPro" id="IPR019587">
    <property type="entry name" value="Polyketide_cyclase/dehydratase"/>
</dbReference>
<reference evidence="1" key="1">
    <citation type="submission" date="2023-02" db="EMBL/GenBank/DDBJ databases">
        <title>Actinomadura rubrobrunea NBRC 14622.</title>
        <authorList>
            <person name="Ichikawa N."/>
            <person name="Sato H."/>
            <person name="Tonouchi N."/>
        </authorList>
    </citation>
    <scope>NUCLEOTIDE SEQUENCE</scope>
    <source>
        <strain evidence="1">NBRC 14622</strain>
    </source>
</reference>
<evidence type="ECO:0008006" key="3">
    <source>
        <dbReference type="Google" id="ProtNLM"/>
    </source>
</evidence>
<accession>A0A9W6PTV0</accession>